<dbReference type="Proteomes" id="UP000006247">
    <property type="component" value="Unassembled WGS sequence"/>
</dbReference>
<protein>
    <submittedName>
        <fullName evidence="1">Uncharacterized protein</fullName>
    </submittedName>
</protein>
<sequence length="50" mass="5515">MTISAESWSCLSCRLMVSRSTPEVSAAHLIDGEPGKLVNHSRVLMKKIML</sequence>
<comment type="caution">
    <text evidence="1">The sequence shown here is derived from an EMBL/GenBank/DDBJ whole genome shotgun (WGS) entry which is preliminary data.</text>
</comment>
<gene>
    <name evidence="1" type="ORF">CORMATOL_02534</name>
</gene>
<reference evidence="1 2" key="1">
    <citation type="submission" date="2009-01" db="EMBL/GenBank/DDBJ databases">
        <authorList>
            <person name="Fulton L."/>
            <person name="Clifton S."/>
            <person name="Chinwalla A.T."/>
            <person name="Mitreva M."/>
            <person name="Sodergren E."/>
            <person name="Weinstock G."/>
            <person name="Clifton S."/>
            <person name="Dooling D.J."/>
            <person name="Fulton B."/>
            <person name="Minx P."/>
            <person name="Pepin K.H."/>
            <person name="Johnson M."/>
            <person name="Bhonagiri V."/>
            <person name="Nash W.E."/>
            <person name="Mardis E.R."/>
            <person name="Wilson R.K."/>
        </authorList>
    </citation>
    <scope>NUCLEOTIDE SEQUENCE [LARGE SCALE GENOMIC DNA]</scope>
    <source>
        <strain evidence="1 2">ATCC 33806</strain>
    </source>
</reference>
<accession>C0E6A1</accession>
<organism evidence="1 2">
    <name type="scientific">Corynebacterium matruchotii ATCC 33806</name>
    <dbReference type="NCBI Taxonomy" id="566549"/>
    <lineage>
        <taxon>Bacteria</taxon>
        <taxon>Bacillati</taxon>
        <taxon>Actinomycetota</taxon>
        <taxon>Actinomycetes</taxon>
        <taxon>Mycobacteriales</taxon>
        <taxon>Corynebacteriaceae</taxon>
        <taxon>Corynebacterium</taxon>
    </lineage>
</organism>
<proteinExistence type="predicted"/>
<evidence type="ECO:0000313" key="2">
    <source>
        <dbReference type="Proteomes" id="UP000006247"/>
    </source>
</evidence>
<evidence type="ECO:0000313" key="1">
    <source>
        <dbReference type="EMBL" id="EEG25942.1"/>
    </source>
</evidence>
<name>C0E6A1_9CORY</name>
<dbReference type="HOGENOM" id="CLU_3116885_0_0_11"/>
<dbReference type="EMBL" id="ACEB01000042">
    <property type="protein sequence ID" value="EEG25942.1"/>
    <property type="molecule type" value="Genomic_DNA"/>
</dbReference>
<dbReference type="AlphaFoldDB" id="C0E6A1"/>